<dbReference type="RefSeq" id="WP_014819685.1">
    <property type="nucleotide sequence ID" value="NC_018028.1"/>
</dbReference>
<evidence type="ECO:0000313" key="1">
    <source>
        <dbReference type="EMBL" id="AFM32639.1"/>
    </source>
</evidence>
<dbReference type="PATRIC" id="fig|1196835.3.peg.1403"/>
<accession>I4CRD2</accession>
<dbReference type="EMBL" id="CP003677">
    <property type="protein sequence ID" value="AFM32639.1"/>
    <property type="molecule type" value="Genomic_DNA"/>
</dbReference>
<dbReference type="HOGENOM" id="CLU_914879_0_0_6"/>
<name>I4CRD2_STUST</name>
<dbReference type="KEGG" id="psc:A458_06965"/>
<evidence type="ECO:0000313" key="2">
    <source>
        <dbReference type="Proteomes" id="UP000006063"/>
    </source>
</evidence>
<reference evidence="1 2" key="1">
    <citation type="journal article" date="2012" name="J. Bacteriol.">
        <title>Complete Genome Sequence of the Naphthalene-Degrading Bacterium Pseudomonas stutzeri AN10 (CCUG 29243).</title>
        <authorList>
            <person name="Brunet-Galmes I."/>
            <person name="Busquets A."/>
            <person name="Pena A."/>
            <person name="Gomila M."/>
            <person name="Nogales B."/>
            <person name="Garcia-Valdes E."/>
            <person name="Lalucat J."/>
            <person name="Bennasar A."/>
            <person name="Bosch R."/>
        </authorList>
    </citation>
    <scope>NUCLEOTIDE SEQUENCE [LARGE SCALE GENOMIC DNA]</scope>
    <source>
        <strain evidence="1 2">CCUG 29243</strain>
    </source>
</reference>
<proteinExistence type="predicted"/>
<gene>
    <name evidence="1" type="ORF">A458_06965</name>
</gene>
<organism evidence="1 2">
    <name type="scientific">Stutzerimonas stutzeri CCUG 29243</name>
    <dbReference type="NCBI Taxonomy" id="1196835"/>
    <lineage>
        <taxon>Bacteria</taxon>
        <taxon>Pseudomonadati</taxon>
        <taxon>Pseudomonadota</taxon>
        <taxon>Gammaproteobacteria</taxon>
        <taxon>Pseudomonadales</taxon>
        <taxon>Pseudomonadaceae</taxon>
        <taxon>Stutzerimonas</taxon>
    </lineage>
</organism>
<dbReference type="Proteomes" id="UP000006063">
    <property type="component" value="Chromosome"/>
</dbReference>
<dbReference type="AlphaFoldDB" id="I4CRD2"/>
<sequence>MAYINNYREPIELAQGATTASLSLPDGEYRLTLTNSASAAWEIVDAVVASGSATLTRAVEGTSDQSWPTGSTIYCAVTAGQLNAMANPGESGVIVSNGPPTETPPAVGAIHVSTLATLERACVAVGTRGPEDWLPLSVLPPLNGYEATSAESSYSIERSAKEISVYSPYQQTGAFSVVLTMPAWEASPLGFSLLIEPQPSASVVTKLDLSALLPPGRALVGEAQDFGSGATLDLVGTVLSITTSERVIVSRLILEYGETEVWFSLEIRPAAALPAFIPLG</sequence>
<protein>
    <submittedName>
        <fullName evidence="1">Uncharacterized protein</fullName>
    </submittedName>
</protein>